<comment type="caution">
    <text evidence="1">The sequence shown here is derived from an EMBL/GenBank/DDBJ whole genome shotgun (WGS) entry which is preliminary data.</text>
</comment>
<gene>
    <name evidence="1" type="ORF">AVEN_80026_1</name>
</gene>
<accession>A0A4Y2FPW2</accession>
<organism evidence="1 2">
    <name type="scientific">Araneus ventricosus</name>
    <name type="common">Orbweaver spider</name>
    <name type="synonym">Epeira ventricosa</name>
    <dbReference type="NCBI Taxonomy" id="182803"/>
    <lineage>
        <taxon>Eukaryota</taxon>
        <taxon>Metazoa</taxon>
        <taxon>Ecdysozoa</taxon>
        <taxon>Arthropoda</taxon>
        <taxon>Chelicerata</taxon>
        <taxon>Arachnida</taxon>
        <taxon>Araneae</taxon>
        <taxon>Araneomorphae</taxon>
        <taxon>Entelegynae</taxon>
        <taxon>Araneoidea</taxon>
        <taxon>Araneidae</taxon>
        <taxon>Araneus</taxon>
    </lineage>
</organism>
<reference evidence="1 2" key="1">
    <citation type="journal article" date="2019" name="Sci. Rep.">
        <title>Orb-weaving spider Araneus ventricosus genome elucidates the spidroin gene catalogue.</title>
        <authorList>
            <person name="Kono N."/>
            <person name="Nakamura H."/>
            <person name="Ohtoshi R."/>
            <person name="Moran D.A.P."/>
            <person name="Shinohara A."/>
            <person name="Yoshida Y."/>
            <person name="Fujiwara M."/>
            <person name="Mori M."/>
            <person name="Tomita M."/>
            <person name="Arakawa K."/>
        </authorList>
    </citation>
    <scope>NUCLEOTIDE SEQUENCE [LARGE SCALE GENOMIC DNA]</scope>
</reference>
<dbReference type="AlphaFoldDB" id="A0A4Y2FPW2"/>
<dbReference type="EMBL" id="BGPR01000997">
    <property type="protein sequence ID" value="GBM42515.1"/>
    <property type="molecule type" value="Genomic_DNA"/>
</dbReference>
<dbReference type="Proteomes" id="UP000499080">
    <property type="component" value="Unassembled WGS sequence"/>
</dbReference>
<evidence type="ECO:0000313" key="2">
    <source>
        <dbReference type="Proteomes" id="UP000499080"/>
    </source>
</evidence>
<evidence type="ECO:0000313" key="1">
    <source>
        <dbReference type="EMBL" id="GBM42515.1"/>
    </source>
</evidence>
<name>A0A4Y2FPW2_ARAVE</name>
<keyword evidence="2" id="KW-1185">Reference proteome</keyword>
<sequence>MVGVSHRRPGEIPMMGYYTNHSRKVEEMSQRYLLNGSLDDPDLFWKLGPTQEVKTFLEDDDGILKCYSNNLHLYQSGLKPLTREIGKLLKRHFIR</sequence>
<proteinExistence type="predicted"/>
<protein>
    <submittedName>
        <fullName evidence="1">Uncharacterized protein</fullName>
    </submittedName>
</protein>